<feature type="compositionally biased region" description="Low complexity" evidence="1">
    <location>
        <begin position="202"/>
        <end position="212"/>
    </location>
</feature>
<evidence type="ECO:0000313" key="3">
    <source>
        <dbReference type="Proteomes" id="UP000005408"/>
    </source>
</evidence>
<reference evidence="2" key="1">
    <citation type="submission" date="2022-08" db="UniProtKB">
        <authorList>
            <consortium name="EnsemblMetazoa"/>
        </authorList>
    </citation>
    <scope>IDENTIFICATION</scope>
    <source>
        <strain evidence="2">05x7-T-G4-1.051#20</strain>
    </source>
</reference>
<keyword evidence="3" id="KW-1185">Reference proteome</keyword>
<feature type="region of interest" description="Disordered" evidence="1">
    <location>
        <begin position="1"/>
        <end position="25"/>
    </location>
</feature>
<feature type="compositionally biased region" description="Polar residues" evidence="1">
    <location>
        <begin position="14"/>
        <end position="25"/>
    </location>
</feature>
<proteinExistence type="predicted"/>
<evidence type="ECO:0000313" key="2">
    <source>
        <dbReference type="EnsemblMetazoa" id="G23649.2:cds"/>
    </source>
</evidence>
<accession>A0A8W8KLD5</accession>
<protein>
    <submittedName>
        <fullName evidence="2">Uncharacterized protein</fullName>
    </submittedName>
</protein>
<feature type="region of interest" description="Disordered" evidence="1">
    <location>
        <begin position="233"/>
        <end position="254"/>
    </location>
</feature>
<feature type="region of interest" description="Disordered" evidence="1">
    <location>
        <begin position="191"/>
        <end position="212"/>
    </location>
</feature>
<feature type="compositionally biased region" description="Polar residues" evidence="1">
    <location>
        <begin position="236"/>
        <end position="254"/>
    </location>
</feature>
<sequence>MIRDHPLPVREGTNPHQTTSGRGHHLNAQSITGLRRINIFLAPLHRLEGVNSPPLLEDQSAHLHRLADPIARTANIPPEYIQNGIGGYPDDGYMSPRGRPSPLHNGPIRQGAVSSLLQDLRSGRFSQFSAGHRNLHQMHKIGYSMPNLSSRETHTADVGFSSASKTPYVRKIHTAIDIFLDEEDDRFSRIESPARYNDSRRSSQVSTSDSIRSMNAKLKQEIYDLEGEIEHHHNVNQRAKSIYGSQASMRSGPR</sequence>
<evidence type="ECO:0000256" key="1">
    <source>
        <dbReference type="SAM" id="MobiDB-lite"/>
    </source>
</evidence>
<dbReference type="EnsemblMetazoa" id="G23649.2">
    <property type="protein sequence ID" value="G23649.2:cds"/>
    <property type="gene ID" value="G23649"/>
</dbReference>
<dbReference type="Proteomes" id="UP000005408">
    <property type="component" value="Unassembled WGS sequence"/>
</dbReference>
<name>A0A8W8KLD5_MAGGI</name>
<organism evidence="2 3">
    <name type="scientific">Magallana gigas</name>
    <name type="common">Pacific oyster</name>
    <name type="synonym">Crassostrea gigas</name>
    <dbReference type="NCBI Taxonomy" id="29159"/>
    <lineage>
        <taxon>Eukaryota</taxon>
        <taxon>Metazoa</taxon>
        <taxon>Spiralia</taxon>
        <taxon>Lophotrochozoa</taxon>
        <taxon>Mollusca</taxon>
        <taxon>Bivalvia</taxon>
        <taxon>Autobranchia</taxon>
        <taxon>Pteriomorphia</taxon>
        <taxon>Ostreida</taxon>
        <taxon>Ostreoidea</taxon>
        <taxon>Ostreidae</taxon>
        <taxon>Magallana</taxon>
    </lineage>
</organism>
<dbReference type="AlphaFoldDB" id="A0A8W8KLD5"/>